<evidence type="ECO:0000256" key="2">
    <source>
        <dbReference type="ARBA" id="ARBA00022552"/>
    </source>
</evidence>
<dbReference type="InterPro" id="IPR048646">
    <property type="entry name" value="RlmM_THUMP-like"/>
</dbReference>
<feature type="domain" description="Ribosomal RNA large subunit methyltransferase M THUMP-like" evidence="10">
    <location>
        <begin position="85"/>
        <end position="161"/>
    </location>
</feature>
<evidence type="ECO:0000259" key="10">
    <source>
        <dbReference type="Pfam" id="PF21239"/>
    </source>
</evidence>
<keyword evidence="2" id="KW-0698">rRNA processing</keyword>
<dbReference type="Gene3D" id="3.30.2300.20">
    <property type="match status" value="1"/>
</dbReference>
<feature type="binding site" evidence="7">
    <location>
        <position position="276"/>
    </location>
    <ligand>
        <name>S-adenosyl-L-methionine</name>
        <dbReference type="ChEBI" id="CHEBI:59789"/>
    </ligand>
</feature>
<dbReference type="AlphaFoldDB" id="A0A0K6IXG5"/>
<dbReference type="EMBL" id="CYHH01000017">
    <property type="protein sequence ID" value="CUB08022.1"/>
    <property type="molecule type" value="Genomic_DNA"/>
</dbReference>
<feature type="binding site" evidence="7">
    <location>
        <position position="188"/>
    </location>
    <ligand>
        <name>S-adenosyl-L-methionine</name>
        <dbReference type="ChEBI" id="CHEBI:59789"/>
    </ligand>
</feature>
<feature type="domain" description="Ribosomal RNA methyltransferase FtsJ" evidence="9">
    <location>
        <begin position="186"/>
        <end position="279"/>
    </location>
</feature>
<evidence type="ECO:0000259" key="9">
    <source>
        <dbReference type="Pfam" id="PF01728"/>
    </source>
</evidence>
<dbReference type="InterPro" id="IPR002877">
    <property type="entry name" value="RNA_MeTrfase_FtsJ_dom"/>
</dbReference>
<sequence>MNSPPQGLIALTRPGFEPEVAVELSRWAQTHGIPAAVTMQVRSGYVLLDAHAPLPDDLPLPSWRELVFARECMPWFDRLALPERDRVRPLVENIEHHHPRTRFSALRLAFPDSDEGRPLSGFSRRLRPHLEAALADAGKFAERARETLVIFFPSSREAFLGNAPAALLSAWENGIPRLRLPAAAPSRSALKLAEALLVLIDEDERTRWLRPGMKAVDLGAAPGGWTWQMVQRGLRVSAIDNGRLDARLLASELVDWQRADGFTWRPRGRVDWLLCDMVEQPSRIAELVGRWFAQRLCRYALFNLKLPMKKRLEALEDARKRLQRLTREAGGIELRCKQLYHDREEVTLFARAIS</sequence>
<evidence type="ECO:0000256" key="4">
    <source>
        <dbReference type="ARBA" id="ARBA00022679"/>
    </source>
</evidence>
<keyword evidence="1" id="KW-0963">Cytoplasm</keyword>
<feature type="binding site" evidence="7">
    <location>
        <begin position="221"/>
        <end position="224"/>
    </location>
    <ligand>
        <name>S-adenosyl-L-methionine</name>
        <dbReference type="ChEBI" id="CHEBI:59789"/>
    </ligand>
</feature>
<protein>
    <submittedName>
        <fullName evidence="11">23S rRNA C2498 (Ribose-2'-O)-methylase RlmM</fullName>
    </submittedName>
</protein>
<dbReference type="Pfam" id="PF21239">
    <property type="entry name" value="RLMM_N"/>
    <property type="match status" value="1"/>
</dbReference>
<evidence type="ECO:0000256" key="3">
    <source>
        <dbReference type="ARBA" id="ARBA00022603"/>
    </source>
</evidence>
<keyword evidence="4" id="KW-0808">Transferase</keyword>
<organism evidence="11 12">
    <name type="scientific">Tepidiphilus thermophilus</name>
    <dbReference type="NCBI Taxonomy" id="876478"/>
    <lineage>
        <taxon>Bacteria</taxon>
        <taxon>Pseudomonadati</taxon>
        <taxon>Pseudomonadota</taxon>
        <taxon>Hydrogenophilia</taxon>
        <taxon>Hydrogenophilales</taxon>
        <taxon>Hydrogenophilaceae</taxon>
        <taxon>Tepidiphilus</taxon>
    </lineage>
</organism>
<dbReference type="NCBIfam" id="NF008734">
    <property type="entry name" value="PRK11760.1"/>
    <property type="match status" value="1"/>
</dbReference>
<dbReference type="InterPro" id="IPR029063">
    <property type="entry name" value="SAM-dependent_MTases_sf"/>
</dbReference>
<dbReference type="Proteomes" id="UP000182108">
    <property type="component" value="Unassembled WGS sequence"/>
</dbReference>
<accession>A0A0K6IXG5</accession>
<evidence type="ECO:0000313" key="11">
    <source>
        <dbReference type="EMBL" id="CUB08022.1"/>
    </source>
</evidence>
<dbReference type="InterPro" id="IPR011224">
    <property type="entry name" value="rRNA_MeTrfase_M"/>
</dbReference>
<dbReference type="OrthoDB" id="5289361at2"/>
<feature type="coiled-coil region" evidence="8">
    <location>
        <begin position="308"/>
        <end position="335"/>
    </location>
</feature>
<evidence type="ECO:0000256" key="6">
    <source>
        <dbReference type="PIRSR" id="PIRSR028774-1"/>
    </source>
</evidence>
<name>A0A0K6IXG5_9PROT</name>
<keyword evidence="5 7" id="KW-0949">S-adenosyl-L-methionine</keyword>
<keyword evidence="12" id="KW-1185">Reference proteome</keyword>
<dbReference type="GO" id="GO:0006364">
    <property type="term" value="P:rRNA processing"/>
    <property type="evidence" value="ECO:0007669"/>
    <property type="project" value="UniProtKB-KW"/>
</dbReference>
<keyword evidence="8" id="KW-0175">Coiled coil</keyword>
<dbReference type="PANTHER" id="PTHR37524:SF2">
    <property type="entry name" value="RIBOSOMAL RNA METHYLTRANSFERASE FTSJ DOMAIN-CONTAINING PROTEIN"/>
    <property type="match status" value="1"/>
</dbReference>
<evidence type="ECO:0000313" key="12">
    <source>
        <dbReference type="Proteomes" id="UP000182108"/>
    </source>
</evidence>
<proteinExistence type="predicted"/>
<dbReference type="GO" id="GO:0032259">
    <property type="term" value="P:methylation"/>
    <property type="evidence" value="ECO:0007669"/>
    <property type="project" value="UniProtKB-KW"/>
</dbReference>
<feature type="binding site" evidence="7">
    <location>
        <position position="260"/>
    </location>
    <ligand>
        <name>S-adenosyl-L-methionine</name>
        <dbReference type="ChEBI" id="CHEBI:59789"/>
    </ligand>
</feature>
<gene>
    <name evidence="11" type="ORF">Ga0061068_11724</name>
</gene>
<evidence type="ECO:0000256" key="1">
    <source>
        <dbReference type="ARBA" id="ARBA00022490"/>
    </source>
</evidence>
<dbReference type="Gene3D" id="3.40.50.150">
    <property type="entry name" value="Vaccinia Virus protein VP39"/>
    <property type="match status" value="1"/>
</dbReference>
<dbReference type="RefSeq" id="WP_055424265.1">
    <property type="nucleotide sequence ID" value="NZ_CYHH01000017.1"/>
</dbReference>
<dbReference type="Pfam" id="PF01728">
    <property type="entry name" value="FtsJ"/>
    <property type="match status" value="1"/>
</dbReference>
<reference evidence="12" key="1">
    <citation type="submission" date="2015-08" db="EMBL/GenBank/DDBJ databases">
        <authorList>
            <person name="Babu N.S."/>
            <person name="Beckwith C.J."/>
            <person name="Beseler K.G."/>
            <person name="Brison A."/>
            <person name="Carone J.V."/>
            <person name="Caskin T.P."/>
            <person name="Diamond M."/>
            <person name="Durham M.E."/>
            <person name="Foxe J.M."/>
            <person name="Go M."/>
            <person name="Henderson B.A."/>
            <person name="Jones I.B."/>
            <person name="McGettigan J.A."/>
            <person name="Micheletti S.J."/>
            <person name="Nasrallah M.E."/>
            <person name="Ortiz D."/>
            <person name="Piller C.R."/>
            <person name="Privatt S.R."/>
            <person name="Schneider S.L."/>
            <person name="Sharp S."/>
            <person name="Smith T.C."/>
            <person name="Stanton J.D."/>
            <person name="Ullery H.E."/>
            <person name="Wilson R.J."/>
            <person name="Serrano M.G."/>
            <person name="Buck G."/>
            <person name="Lee V."/>
            <person name="Wang Y."/>
            <person name="Carvalho R."/>
            <person name="Voegtly L."/>
            <person name="Shi R."/>
            <person name="Duckworth R."/>
            <person name="Johnson A."/>
            <person name="Loviza R."/>
            <person name="Walstead R."/>
            <person name="Shah Z."/>
            <person name="Kiflezghi M."/>
            <person name="Wade K."/>
            <person name="Ball S.L."/>
            <person name="Bradley K.W."/>
            <person name="Asai D.J."/>
            <person name="Bowman C.A."/>
            <person name="Russell D.A."/>
            <person name="Pope W.H."/>
            <person name="Jacobs-Sera D."/>
            <person name="Hendrix R.W."/>
            <person name="Hatfull G.F."/>
        </authorList>
    </citation>
    <scope>NUCLEOTIDE SEQUENCE [LARGE SCALE GENOMIC DNA]</scope>
    <source>
        <strain evidence="12">JCM 19170</strain>
    </source>
</reference>
<evidence type="ECO:0000256" key="8">
    <source>
        <dbReference type="SAM" id="Coils"/>
    </source>
</evidence>
<keyword evidence="3 11" id="KW-0489">Methyltransferase</keyword>
<dbReference type="PANTHER" id="PTHR37524">
    <property type="entry name" value="RIBOSOMAL RNA LARGE SUBUNIT METHYLTRANSFERASE M"/>
    <property type="match status" value="1"/>
</dbReference>
<dbReference type="PIRSF" id="PIRSF028774">
    <property type="entry name" value="UCP028774"/>
    <property type="match status" value="1"/>
</dbReference>
<dbReference type="Gene3D" id="3.30.70.2810">
    <property type="match status" value="1"/>
</dbReference>
<dbReference type="SUPFAM" id="SSF53335">
    <property type="entry name" value="S-adenosyl-L-methionine-dependent methyltransferases"/>
    <property type="match status" value="1"/>
</dbReference>
<feature type="binding site" evidence="7">
    <location>
        <position position="240"/>
    </location>
    <ligand>
        <name>S-adenosyl-L-methionine</name>
        <dbReference type="ChEBI" id="CHEBI:59789"/>
    </ligand>
</feature>
<evidence type="ECO:0000256" key="5">
    <source>
        <dbReference type="ARBA" id="ARBA00022691"/>
    </source>
</evidence>
<feature type="active site" description="Proton acceptor" evidence="6">
    <location>
        <position position="305"/>
    </location>
</feature>
<evidence type="ECO:0000256" key="7">
    <source>
        <dbReference type="PIRSR" id="PIRSR028774-2"/>
    </source>
</evidence>
<dbReference type="GO" id="GO:0008168">
    <property type="term" value="F:methyltransferase activity"/>
    <property type="evidence" value="ECO:0007669"/>
    <property type="project" value="UniProtKB-KW"/>
</dbReference>